<evidence type="ECO:0000256" key="4">
    <source>
        <dbReference type="PROSITE-ProRule" id="PRU00325"/>
    </source>
</evidence>
<keyword evidence="4" id="KW-0479">Metal-binding</keyword>
<organism evidence="7 8">
    <name type="scientific">Dendrobium nobile</name>
    <name type="common">Orchid</name>
    <dbReference type="NCBI Taxonomy" id="94219"/>
    <lineage>
        <taxon>Eukaryota</taxon>
        <taxon>Viridiplantae</taxon>
        <taxon>Streptophyta</taxon>
        <taxon>Embryophyta</taxon>
        <taxon>Tracheophyta</taxon>
        <taxon>Spermatophyta</taxon>
        <taxon>Magnoliopsida</taxon>
        <taxon>Liliopsida</taxon>
        <taxon>Asparagales</taxon>
        <taxon>Orchidaceae</taxon>
        <taxon>Epidendroideae</taxon>
        <taxon>Malaxideae</taxon>
        <taxon>Dendrobiinae</taxon>
        <taxon>Dendrobium</taxon>
    </lineage>
</organism>
<dbReference type="PROSITE" id="PS50966">
    <property type="entry name" value="ZF_SWIM"/>
    <property type="match status" value="1"/>
</dbReference>
<keyword evidence="8" id="KW-1185">Reference proteome</keyword>
<dbReference type="GO" id="GO:0004803">
    <property type="term" value="F:transposase activity"/>
    <property type="evidence" value="ECO:0007669"/>
    <property type="project" value="InterPro"/>
</dbReference>
<reference evidence="7" key="1">
    <citation type="journal article" date="2022" name="Front. Genet.">
        <title>Chromosome-Scale Assembly of the Dendrobium nobile Genome Provides Insights Into the Molecular Mechanism of the Biosynthesis of the Medicinal Active Ingredient of Dendrobium.</title>
        <authorList>
            <person name="Xu Q."/>
            <person name="Niu S.-C."/>
            <person name="Li K.-L."/>
            <person name="Zheng P.-J."/>
            <person name="Zhang X.-J."/>
            <person name="Jia Y."/>
            <person name="Liu Y."/>
            <person name="Niu Y.-X."/>
            <person name="Yu L.-H."/>
            <person name="Chen D.-F."/>
            <person name="Zhang G.-Q."/>
        </authorList>
    </citation>
    <scope>NUCLEOTIDE SEQUENCE</scope>
    <source>
        <tissue evidence="7">Leaf</tissue>
    </source>
</reference>
<dbReference type="GO" id="GO:0006313">
    <property type="term" value="P:DNA transposition"/>
    <property type="evidence" value="ECO:0007669"/>
    <property type="project" value="InterPro"/>
</dbReference>
<evidence type="ECO:0000313" key="7">
    <source>
        <dbReference type="EMBL" id="KAI0520460.1"/>
    </source>
</evidence>
<evidence type="ECO:0000256" key="2">
    <source>
        <dbReference type="ARBA" id="ARBA00023125"/>
    </source>
</evidence>
<evidence type="ECO:0000256" key="1">
    <source>
        <dbReference type="ARBA" id="ARBA00022578"/>
    </source>
</evidence>
<accession>A0A8T3BVH2</accession>
<dbReference type="OrthoDB" id="660475at2759"/>
<feature type="domain" description="SWIM-type" evidence="6">
    <location>
        <begin position="647"/>
        <end position="682"/>
    </location>
</feature>
<dbReference type="InterPro" id="IPR007527">
    <property type="entry name" value="Znf_SWIM"/>
</dbReference>
<dbReference type="GO" id="GO:0003677">
    <property type="term" value="F:DNA binding"/>
    <property type="evidence" value="ECO:0007669"/>
    <property type="project" value="UniProtKB-KW"/>
</dbReference>
<sequence length="1247" mass="143998">MSGRGATFVLLYGGELQVDEKFSPSYFGGRNRPLHVPRNINLEQLKLRILRALKYDPTKYSVNLVCRVPVGNEFVASHVEDDEVCEVLLCQAATEFLIMYVDVEEKIVSEDNIEPPNSERYDTSTQVERVQVANTSRFEAIEEAHHYDIENQQTQDPPLASAQTVPSYHYDYETMSSGSSEQCSDDEGADLLPVVNDGDAVDNEEIRNIVQDYCSRSVGSTDAIVANNDYAETCRTTKEWDKEVDIDADYDAVIVEDEFSIPNDLIEGMCFTRKTDLQFALQAQSKRLGGVWKISSIKNQHRCVSPILDSDHRQCNSQFISFYILPTIRKQMDLKPREIIGRMESKFNIKVSYMKAWDARRKAIKVVFGSWEESYRTLNLFMDAVASVMPGTVYRIQSTQTNRFQRLFWAFGPSITGWKYCRPVLSLDGTFLLGKYRGTLLTAIVTNRPNLCIISDRHAGLVRGCREIFPNVAHRHCLRHLRENFKKAIRQMGIGDVDFLCQKMYAAGNIDDKAFFNRCMEDMRRIKVDIHQWLVDRDVSRWSLINDGGFRFGVMTTNAAESFNGVFKRARGLPIQALITAIYYNIISMFMRRLEFITTEEQQNNNFFAPRVQTLLKKVEEEARRMPEPIRLNLNEFQVVDMSSRSYRVDILDGRRCKCSCEKPMLYHSPCSHVVCCLALLRQSHFEYVSPYYTTNNYKLSYSGEFYHIPNKDEWGEHNPISGIMPLLPPNYRRRSGRPRTNRYRNTMDEAQAGSSSCTSLKMSWTYMEMLKAVPNKERFDEESRRIHASIARAGDTPLEQKANANEIFRCCLHKWSEEEDDRLWAIHAELIVVKLFRTQNFLNAAGWKSLEIRFREVNGHFVSPHFLQMRYHELKRHRDEGYSPPDIDCSHLDHEHVIFYRSWCSRYDKFIKNFYKDRMKEVNPDGQLREFFELEDWQDLQYEFECKMRCCPTQSQLQSHQRRRRKKRTTGEHSGEGTSEAPPPTQIHPNIASLLGTHRAAHPDGGTILEAASHLLMMHDWPVNCPRFMEALRLVGLDCVSQMRYLRMDHHLLTALVERWSPQTNSFHLTVGEMTITLQDVAIILGVHIDGPALVGHPVVGAGRRWLTWPDCCDDLLGSHPLADVVYRDPFDHRITSSTYSLGGAVLAHLYRELGEATRPSRANIAGCIHLLQIWAWEHLHVGRPLLRVPFLVELDGLSVGFRWNEDRLRELPVGNLITYRDELDGLLDSQVIWQPYTPDIQAQVA</sequence>
<evidence type="ECO:0000313" key="8">
    <source>
        <dbReference type="Proteomes" id="UP000829196"/>
    </source>
</evidence>
<name>A0A8T3BVH2_DENNO</name>
<dbReference type="PANTHER" id="PTHR31973:SF195">
    <property type="entry name" value="MUDR FAMILY TRANSPOSASE"/>
    <property type="match status" value="1"/>
</dbReference>
<keyword evidence="4" id="KW-0862">Zinc</keyword>
<gene>
    <name evidence="7" type="ORF">KFK09_007936</name>
</gene>
<keyword evidence="1" id="KW-0815">Transposition</keyword>
<dbReference type="AlphaFoldDB" id="A0A8T3BVH2"/>
<evidence type="ECO:0000259" key="6">
    <source>
        <dbReference type="PROSITE" id="PS50966"/>
    </source>
</evidence>
<dbReference type="InterPro" id="IPR001207">
    <property type="entry name" value="Transposase_mutator"/>
</dbReference>
<protein>
    <recommendedName>
        <fullName evidence="6">SWIM-type domain-containing protein</fullName>
    </recommendedName>
</protein>
<proteinExistence type="predicted"/>
<dbReference type="GO" id="GO:0008270">
    <property type="term" value="F:zinc ion binding"/>
    <property type="evidence" value="ECO:0007669"/>
    <property type="project" value="UniProtKB-KW"/>
</dbReference>
<keyword evidence="3" id="KW-0233">DNA recombination</keyword>
<dbReference type="EMBL" id="JAGYWB010000006">
    <property type="protein sequence ID" value="KAI0520460.1"/>
    <property type="molecule type" value="Genomic_DNA"/>
</dbReference>
<comment type="caution">
    <text evidence="7">The sequence shown here is derived from an EMBL/GenBank/DDBJ whole genome shotgun (WGS) entry which is preliminary data.</text>
</comment>
<keyword evidence="2" id="KW-0238">DNA-binding</keyword>
<evidence type="ECO:0000256" key="5">
    <source>
        <dbReference type="SAM" id="MobiDB-lite"/>
    </source>
</evidence>
<feature type="region of interest" description="Disordered" evidence="5">
    <location>
        <begin position="958"/>
        <end position="991"/>
    </location>
</feature>
<dbReference type="Proteomes" id="UP000829196">
    <property type="component" value="Unassembled WGS sequence"/>
</dbReference>
<dbReference type="Pfam" id="PF10536">
    <property type="entry name" value="PMD"/>
    <property type="match status" value="2"/>
</dbReference>
<dbReference type="InterPro" id="IPR019557">
    <property type="entry name" value="AminoTfrase-like_pln_mobile"/>
</dbReference>
<evidence type="ECO:0000256" key="3">
    <source>
        <dbReference type="ARBA" id="ARBA00023172"/>
    </source>
</evidence>
<dbReference type="Pfam" id="PF00872">
    <property type="entry name" value="Transposase_mut"/>
    <property type="match status" value="1"/>
</dbReference>
<keyword evidence="4" id="KW-0863">Zinc-finger</keyword>
<dbReference type="PANTHER" id="PTHR31973">
    <property type="entry name" value="POLYPROTEIN, PUTATIVE-RELATED"/>
    <property type="match status" value="1"/>
</dbReference>